<sequence length="72" mass="8394">MVLENKIKDFKNLTVDDDLVDDIIDDIYHDDSNFLNGSIAFDNVLVSIIVDCIPAASQRSVRRPRNLRRYRR</sequence>
<dbReference type="AlphaFoldDB" id="A0AAV7LYW1"/>
<reference evidence="1" key="1">
    <citation type="journal article" date="2022" name="bioRxiv">
        <title>Sequencing and chromosome-scale assembly of the giantPleurodeles waltlgenome.</title>
        <authorList>
            <person name="Brown T."/>
            <person name="Elewa A."/>
            <person name="Iarovenko S."/>
            <person name="Subramanian E."/>
            <person name="Araus A.J."/>
            <person name="Petzold A."/>
            <person name="Susuki M."/>
            <person name="Suzuki K.-i.T."/>
            <person name="Hayashi T."/>
            <person name="Toyoda A."/>
            <person name="Oliveira C."/>
            <person name="Osipova E."/>
            <person name="Leigh N.D."/>
            <person name="Simon A."/>
            <person name="Yun M.H."/>
        </authorList>
    </citation>
    <scope>NUCLEOTIDE SEQUENCE</scope>
    <source>
        <strain evidence="1">20211129_DDA</strain>
        <tissue evidence="1">Liver</tissue>
    </source>
</reference>
<accession>A0AAV7LYW1</accession>
<keyword evidence="2" id="KW-1185">Reference proteome</keyword>
<evidence type="ECO:0000313" key="2">
    <source>
        <dbReference type="Proteomes" id="UP001066276"/>
    </source>
</evidence>
<comment type="caution">
    <text evidence="1">The sequence shown here is derived from an EMBL/GenBank/DDBJ whole genome shotgun (WGS) entry which is preliminary data.</text>
</comment>
<evidence type="ECO:0000313" key="1">
    <source>
        <dbReference type="EMBL" id="KAJ1095554.1"/>
    </source>
</evidence>
<organism evidence="1 2">
    <name type="scientific">Pleurodeles waltl</name>
    <name type="common">Iberian ribbed newt</name>
    <dbReference type="NCBI Taxonomy" id="8319"/>
    <lineage>
        <taxon>Eukaryota</taxon>
        <taxon>Metazoa</taxon>
        <taxon>Chordata</taxon>
        <taxon>Craniata</taxon>
        <taxon>Vertebrata</taxon>
        <taxon>Euteleostomi</taxon>
        <taxon>Amphibia</taxon>
        <taxon>Batrachia</taxon>
        <taxon>Caudata</taxon>
        <taxon>Salamandroidea</taxon>
        <taxon>Salamandridae</taxon>
        <taxon>Pleurodelinae</taxon>
        <taxon>Pleurodeles</taxon>
    </lineage>
</organism>
<dbReference type="Proteomes" id="UP001066276">
    <property type="component" value="Chromosome 10"/>
</dbReference>
<name>A0AAV7LYW1_PLEWA</name>
<protein>
    <submittedName>
        <fullName evidence="1">Uncharacterized protein</fullName>
    </submittedName>
</protein>
<gene>
    <name evidence="1" type="ORF">NDU88_000716</name>
</gene>
<proteinExistence type="predicted"/>
<dbReference type="EMBL" id="JANPWB010000014">
    <property type="protein sequence ID" value="KAJ1095554.1"/>
    <property type="molecule type" value="Genomic_DNA"/>
</dbReference>